<feature type="repeat" description="PPR" evidence="3">
    <location>
        <begin position="254"/>
        <end position="284"/>
    </location>
</feature>
<name>A0A1R3L7I3_ASPOF</name>
<dbReference type="Gramene" id="ONK55577">
    <property type="protein sequence ID" value="ONK55577"/>
    <property type="gene ID" value="A4U43_UnF1420"/>
</dbReference>
<feature type="compositionally biased region" description="Pro residues" evidence="4">
    <location>
        <begin position="7"/>
        <end position="16"/>
    </location>
</feature>
<dbReference type="InterPro" id="IPR046848">
    <property type="entry name" value="E_motif"/>
</dbReference>
<evidence type="ECO:0000256" key="2">
    <source>
        <dbReference type="ARBA" id="ARBA00022737"/>
    </source>
</evidence>
<gene>
    <name evidence="5" type="ORF">A4U43_UnF1420</name>
</gene>
<dbReference type="InterPro" id="IPR002885">
    <property type="entry name" value="PPR_rpt"/>
</dbReference>
<feature type="repeat" description="PPR" evidence="3">
    <location>
        <begin position="285"/>
        <end position="319"/>
    </location>
</feature>
<feature type="repeat" description="PPR" evidence="3">
    <location>
        <begin position="355"/>
        <end position="385"/>
    </location>
</feature>
<evidence type="ECO:0000256" key="4">
    <source>
        <dbReference type="SAM" id="MobiDB-lite"/>
    </source>
</evidence>
<feature type="repeat" description="PPR" evidence="3">
    <location>
        <begin position="386"/>
        <end position="420"/>
    </location>
</feature>
<feature type="region of interest" description="Disordered" evidence="4">
    <location>
        <begin position="1"/>
        <end position="22"/>
    </location>
</feature>
<dbReference type="Pfam" id="PF20431">
    <property type="entry name" value="E_motif"/>
    <property type="match status" value="1"/>
</dbReference>
<dbReference type="NCBIfam" id="TIGR00756">
    <property type="entry name" value="PPR"/>
    <property type="match status" value="5"/>
</dbReference>
<keyword evidence="2" id="KW-0677">Repeat</keyword>
<evidence type="ECO:0000313" key="6">
    <source>
        <dbReference type="Proteomes" id="UP000243459"/>
    </source>
</evidence>
<dbReference type="InterPro" id="IPR046960">
    <property type="entry name" value="PPR_At4g14850-like_plant"/>
</dbReference>
<dbReference type="Proteomes" id="UP000243459">
    <property type="component" value="Unassembled WGS sequence"/>
</dbReference>
<reference evidence="6" key="1">
    <citation type="journal article" date="2017" name="Nat. Commun.">
        <title>The asparagus genome sheds light on the origin and evolution of a young Y chromosome.</title>
        <authorList>
            <person name="Harkess A."/>
            <person name="Zhou J."/>
            <person name="Xu C."/>
            <person name="Bowers J.E."/>
            <person name="Van der Hulst R."/>
            <person name="Ayyampalayam S."/>
            <person name="Mercati F."/>
            <person name="Riccardi P."/>
            <person name="McKain M.R."/>
            <person name="Kakrana A."/>
            <person name="Tang H."/>
            <person name="Ray J."/>
            <person name="Groenendijk J."/>
            <person name="Arikit S."/>
            <person name="Mathioni S.M."/>
            <person name="Nakano M."/>
            <person name="Shan H."/>
            <person name="Telgmann-Rauber A."/>
            <person name="Kanno A."/>
            <person name="Yue Z."/>
            <person name="Chen H."/>
            <person name="Li W."/>
            <person name="Chen Y."/>
            <person name="Xu X."/>
            <person name="Zhang Y."/>
            <person name="Luo S."/>
            <person name="Chen H."/>
            <person name="Gao J."/>
            <person name="Mao Z."/>
            <person name="Pires J.C."/>
            <person name="Luo M."/>
            <person name="Kudrna D."/>
            <person name="Wing R.A."/>
            <person name="Meyers B.C."/>
            <person name="Yi K."/>
            <person name="Kong H."/>
            <person name="Lavrijsen P."/>
            <person name="Sunseri F."/>
            <person name="Falavigna A."/>
            <person name="Ye Y."/>
            <person name="Leebens-Mack J.H."/>
            <person name="Chen G."/>
        </authorList>
    </citation>
    <scope>NUCLEOTIDE SEQUENCE [LARGE SCALE GENOMIC DNA]</scope>
    <source>
        <strain evidence="6">cv. DH0086</strain>
    </source>
</reference>
<dbReference type="FunFam" id="1.25.40.10:FF:000184">
    <property type="entry name" value="Pentatricopeptide repeat-containing protein, chloroplastic"/>
    <property type="match status" value="1"/>
</dbReference>
<protein>
    <recommendedName>
        <fullName evidence="7">DYW domain-containing protein</fullName>
    </recommendedName>
</protein>
<dbReference type="OMA" id="RADEMTM"/>
<dbReference type="SUPFAM" id="SSF48452">
    <property type="entry name" value="TPR-like"/>
    <property type="match status" value="1"/>
</dbReference>
<evidence type="ECO:0000256" key="3">
    <source>
        <dbReference type="PROSITE-ProRule" id="PRU00708"/>
    </source>
</evidence>
<dbReference type="PROSITE" id="PS51375">
    <property type="entry name" value="PPR"/>
    <property type="match status" value="5"/>
</dbReference>
<dbReference type="GO" id="GO:0003723">
    <property type="term" value="F:RNA binding"/>
    <property type="evidence" value="ECO:0007669"/>
    <property type="project" value="InterPro"/>
</dbReference>
<evidence type="ECO:0000313" key="5">
    <source>
        <dbReference type="EMBL" id="ONK55577.1"/>
    </source>
</evidence>
<sequence>MAFSPPLTSPPSPESSPTPQQKNLIPWQSMRGLKQIHSLVLRSPSLQTPLILSKLLSFSALNPHGDVSYAQLLLAHIETPTTSMYNVVIRGLSLSRKIPASSSMLAYQALLRCSLCPNNFTFPSLIKALAECGSLWEGRLVHAHVVKLGFESDCYVRNNLIRLYTVCGEMGIAHELFDRFPERDLVSWTTLILGYSKTGRAEEAVSLFLEATDEDLKPDAIIMATVISACSKVGDLKLCRKLHNYIDAHNVESDVVTGNALVDMYAKCGDIESAYSIFKEMNEKDVVSWNSMISGLAQNGEFKEALKLFRRMQCEGIEPDGMTLVAVLNSCANLGSLEMGNWVRVYMDKVCIRANGIIGNALVDMYAKCGRIEQAMELFNKMTKKDVYTYTTMILGLAMHGQAKEALDLFSELSKARIRPNSITFIGVLSACSHAGLVNIGLAHFHDISRVYGINPKIEHYGCVVDMLGRAGLLNEAQEFIDRMPIEPDAFIWGTLLGACKIHGNVKLGESAAKNLLKLQPNEDGAYVLMSNMYASDNQKGDERTMRKLMKVKKVKKTPGCSLIEVDGMVHEFRIRDKSHPRRREIYMVVKEIDGHLRSEGYRPAMEILEQELCWHS</sequence>
<dbReference type="Gene3D" id="1.25.40.10">
    <property type="entry name" value="Tetratricopeptide repeat domain"/>
    <property type="match status" value="3"/>
</dbReference>
<dbReference type="GO" id="GO:0009451">
    <property type="term" value="P:RNA modification"/>
    <property type="evidence" value="ECO:0007669"/>
    <property type="project" value="InterPro"/>
</dbReference>
<evidence type="ECO:0000256" key="1">
    <source>
        <dbReference type="ARBA" id="ARBA00006643"/>
    </source>
</evidence>
<organism evidence="5 6">
    <name type="scientific">Asparagus officinalis</name>
    <name type="common">Garden asparagus</name>
    <dbReference type="NCBI Taxonomy" id="4686"/>
    <lineage>
        <taxon>Eukaryota</taxon>
        <taxon>Viridiplantae</taxon>
        <taxon>Streptophyta</taxon>
        <taxon>Embryophyta</taxon>
        <taxon>Tracheophyta</taxon>
        <taxon>Spermatophyta</taxon>
        <taxon>Magnoliopsida</taxon>
        <taxon>Liliopsida</taxon>
        <taxon>Asparagales</taxon>
        <taxon>Asparagaceae</taxon>
        <taxon>Asparagoideae</taxon>
        <taxon>Asparagus</taxon>
    </lineage>
</organism>
<dbReference type="AlphaFoldDB" id="A0A1R3L7I3"/>
<dbReference type="InterPro" id="IPR011990">
    <property type="entry name" value="TPR-like_helical_dom_sf"/>
</dbReference>
<dbReference type="PANTHER" id="PTHR47926">
    <property type="entry name" value="PENTATRICOPEPTIDE REPEAT-CONTAINING PROTEIN"/>
    <property type="match status" value="1"/>
</dbReference>
<dbReference type="FunFam" id="1.25.40.10:FF:000427">
    <property type="entry name" value="Pentatricopeptide repeat-containing protein chloroplastic"/>
    <property type="match status" value="1"/>
</dbReference>
<dbReference type="Pfam" id="PF13041">
    <property type="entry name" value="PPR_2"/>
    <property type="match status" value="2"/>
</dbReference>
<feature type="repeat" description="PPR" evidence="3">
    <location>
        <begin position="184"/>
        <end position="218"/>
    </location>
</feature>
<dbReference type="OrthoDB" id="185373at2759"/>
<evidence type="ECO:0008006" key="7">
    <source>
        <dbReference type="Google" id="ProtNLM"/>
    </source>
</evidence>
<keyword evidence="6" id="KW-1185">Reference proteome</keyword>
<dbReference type="EMBL" id="KV863371">
    <property type="protein sequence ID" value="ONK55577.1"/>
    <property type="molecule type" value="Genomic_DNA"/>
</dbReference>
<dbReference type="Pfam" id="PF01535">
    <property type="entry name" value="PPR"/>
    <property type="match status" value="2"/>
</dbReference>
<comment type="similarity">
    <text evidence="1">Belongs to the PPR family. PCMP-H subfamily.</text>
</comment>
<dbReference type="FunFam" id="1.25.40.10:FF:000333">
    <property type="entry name" value="Pentatricopeptide repeat-containing protein"/>
    <property type="match status" value="1"/>
</dbReference>
<dbReference type="PANTHER" id="PTHR47926:SF437">
    <property type="entry name" value="PENTACOTRIPEPTIDE-REPEAT REGION OF PRORP DOMAIN-CONTAINING PROTEIN"/>
    <property type="match status" value="1"/>
</dbReference>
<proteinExistence type="inferred from homology"/>
<accession>A0A1R3L7I3</accession>